<dbReference type="AlphaFoldDB" id="A0A3B3RUS3"/>
<dbReference type="CDD" id="cd00086">
    <property type="entry name" value="homeodomain"/>
    <property type="match status" value="1"/>
</dbReference>
<evidence type="ECO:0000256" key="6">
    <source>
        <dbReference type="ARBA" id="ARBA00023163"/>
    </source>
</evidence>
<dbReference type="PRINTS" id="PR00024">
    <property type="entry name" value="HOMEOBOX"/>
</dbReference>
<dbReference type="Proteomes" id="UP000261540">
    <property type="component" value="Unplaced"/>
</dbReference>
<dbReference type="InterPro" id="IPR009057">
    <property type="entry name" value="Homeodomain-like_sf"/>
</dbReference>
<dbReference type="SUPFAM" id="SSF46689">
    <property type="entry name" value="Homeodomain-like"/>
    <property type="match status" value="1"/>
</dbReference>
<evidence type="ECO:0000256" key="4">
    <source>
        <dbReference type="ARBA" id="ARBA00023125"/>
    </source>
</evidence>
<dbReference type="InterPro" id="IPR020479">
    <property type="entry name" value="HD_metazoa"/>
</dbReference>
<dbReference type="GO" id="GO:0000981">
    <property type="term" value="F:DNA-binding transcription factor activity, RNA polymerase II-specific"/>
    <property type="evidence" value="ECO:0007669"/>
    <property type="project" value="InterPro"/>
</dbReference>
<dbReference type="Pfam" id="PF00046">
    <property type="entry name" value="Homeodomain"/>
    <property type="match status" value="1"/>
</dbReference>
<dbReference type="Ensembl" id="ENSPKIT00000002912.1">
    <property type="protein sequence ID" value="ENSPKIP00000022254.1"/>
    <property type="gene ID" value="ENSPKIG00000006338.1"/>
</dbReference>
<dbReference type="PROSITE" id="PS00027">
    <property type="entry name" value="HOMEOBOX_1"/>
    <property type="match status" value="1"/>
</dbReference>
<dbReference type="InterPro" id="IPR017970">
    <property type="entry name" value="Homeobox_CS"/>
</dbReference>
<dbReference type="GO" id="GO:0000978">
    <property type="term" value="F:RNA polymerase II cis-regulatory region sequence-specific DNA binding"/>
    <property type="evidence" value="ECO:0007669"/>
    <property type="project" value="TreeGrafter"/>
</dbReference>
<keyword evidence="4 10" id="KW-0238">DNA-binding</keyword>
<dbReference type="PANTHER" id="PTHR45946:SF1">
    <property type="entry name" value="HOMEOBOX PROTEIN HOX-D1"/>
    <property type="match status" value="1"/>
</dbReference>
<accession>A0A3B3RUS3</accession>
<reference evidence="13" key="1">
    <citation type="submission" date="2025-08" db="UniProtKB">
        <authorList>
            <consortium name="Ensembl"/>
        </authorList>
    </citation>
    <scope>IDENTIFICATION</scope>
</reference>
<evidence type="ECO:0000256" key="9">
    <source>
        <dbReference type="ARBA" id="ARBA00040128"/>
    </source>
</evidence>
<feature type="DNA-binding region" description="Homeobox" evidence="10">
    <location>
        <begin position="247"/>
        <end position="306"/>
    </location>
</feature>
<dbReference type="InterPro" id="IPR001356">
    <property type="entry name" value="HD"/>
</dbReference>
<evidence type="ECO:0000259" key="12">
    <source>
        <dbReference type="PROSITE" id="PS50071"/>
    </source>
</evidence>
<comment type="similarity">
    <text evidence="8">Belongs to the Antp homeobox family. Labial subfamily.</text>
</comment>
<dbReference type="GO" id="GO:0005634">
    <property type="term" value="C:nucleus"/>
    <property type="evidence" value="ECO:0007669"/>
    <property type="project" value="UniProtKB-SubCell"/>
</dbReference>
<evidence type="ECO:0000256" key="7">
    <source>
        <dbReference type="ARBA" id="ARBA00023242"/>
    </source>
</evidence>
<protein>
    <recommendedName>
        <fullName evidence="9">Homeobox protein Hox-D1</fullName>
    </recommendedName>
</protein>
<sequence>MNSYRDLLCSGDSSTQCARVYFPAEVKLHSMDQRASQNLICCNAEENHLVGTEFPVQQQVSEFHHATPTPAPTSAHQYSFSYTTNTLQSESLQLPFSTGSATTRTFSQDQSYPSPSTYFHYSNPAVHSNFPELDVSGHRLHLAKEIPASFSGLDFAPELLDSNSQVCSQEGTKIPLTVKDSFHQDRVSPLHENRYISKTFQWMKVKRNQPRTGEFKNGHFLMKCFGLSLGTKSDHGKSITQDGLNASGAPRTSFTTKQLTELEKEFHFNKYLTRSRRVEIANAMQLNETQVKIWFQNRRMKQKKREKEGRLLGPFVRMFTKPTNRCPNKCISFHSIVTDNY</sequence>
<keyword evidence="5 10" id="KW-0371">Homeobox</keyword>
<reference evidence="13" key="2">
    <citation type="submission" date="2025-09" db="UniProtKB">
        <authorList>
            <consortium name="Ensembl"/>
        </authorList>
    </citation>
    <scope>IDENTIFICATION</scope>
</reference>
<dbReference type="GeneTree" id="ENSGT00940000157315"/>
<evidence type="ECO:0000256" key="5">
    <source>
        <dbReference type="ARBA" id="ARBA00023155"/>
    </source>
</evidence>
<keyword evidence="2" id="KW-0217">Developmental protein</keyword>
<keyword evidence="6" id="KW-0804">Transcription</keyword>
<evidence type="ECO:0000313" key="14">
    <source>
        <dbReference type="Proteomes" id="UP000261540"/>
    </source>
</evidence>
<evidence type="ECO:0000256" key="3">
    <source>
        <dbReference type="ARBA" id="ARBA00023015"/>
    </source>
</evidence>
<dbReference type="InterPro" id="IPR046327">
    <property type="entry name" value="HXA1/B1/D1"/>
</dbReference>
<evidence type="ECO:0000256" key="2">
    <source>
        <dbReference type="ARBA" id="ARBA00022473"/>
    </source>
</evidence>
<dbReference type="Gene3D" id="1.10.10.60">
    <property type="entry name" value="Homeodomain-like"/>
    <property type="match status" value="1"/>
</dbReference>
<dbReference type="PANTHER" id="PTHR45946">
    <property type="entry name" value="HOMEOBOX PROTEIN ROUGH-RELATED"/>
    <property type="match status" value="1"/>
</dbReference>
<evidence type="ECO:0000256" key="10">
    <source>
        <dbReference type="PROSITE-ProRule" id="PRU00108"/>
    </source>
</evidence>
<dbReference type="PROSITE" id="PS50071">
    <property type="entry name" value="HOMEOBOX_2"/>
    <property type="match status" value="1"/>
</dbReference>
<name>A0A3B3RUS3_9TELE</name>
<dbReference type="SMART" id="SM00389">
    <property type="entry name" value="HOX"/>
    <property type="match status" value="1"/>
</dbReference>
<comment type="subcellular location">
    <subcellularLocation>
        <location evidence="1 10 11">Nucleus</location>
    </subcellularLocation>
</comment>
<proteinExistence type="inferred from homology"/>
<dbReference type="STRING" id="1676925.ENSPKIP00000022254"/>
<evidence type="ECO:0000256" key="8">
    <source>
        <dbReference type="ARBA" id="ARBA00029448"/>
    </source>
</evidence>
<evidence type="ECO:0000313" key="13">
    <source>
        <dbReference type="Ensembl" id="ENSPKIP00000022254.1"/>
    </source>
</evidence>
<evidence type="ECO:0000256" key="1">
    <source>
        <dbReference type="ARBA" id="ARBA00004123"/>
    </source>
</evidence>
<dbReference type="FunFam" id="1.10.10.60:FF:000113">
    <property type="entry name" value="homeobox protein Hox-B1"/>
    <property type="match status" value="1"/>
</dbReference>
<keyword evidence="14" id="KW-1185">Reference proteome</keyword>
<evidence type="ECO:0000256" key="11">
    <source>
        <dbReference type="RuleBase" id="RU000682"/>
    </source>
</evidence>
<keyword evidence="7 10" id="KW-0539">Nucleus</keyword>
<organism evidence="13 14">
    <name type="scientific">Paramormyrops kingsleyae</name>
    <dbReference type="NCBI Taxonomy" id="1676925"/>
    <lineage>
        <taxon>Eukaryota</taxon>
        <taxon>Metazoa</taxon>
        <taxon>Chordata</taxon>
        <taxon>Craniata</taxon>
        <taxon>Vertebrata</taxon>
        <taxon>Euteleostomi</taxon>
        <taxon>Actinopterygii</taxon>
        <taxon>Neopterygii</taxon>
        <taxon>Teleostei</taxon>
        <taxon>Osteoglossocephala</taxon>
        <taxon>Osteoglossomorpha</taxon>
        <taxon>Osteoglossiformes</taxon>
        <taxon>Mormyridae</taxon>
        <taxon>Paramormyrops</taxon>
    </lineage>
</organism>
<keyword evidence="3" id="KW-0805">Transcription regulation</keyword>
<feature type="domain" description="Homeobox" evidence="12">
    <location>
        <begin position="245"/>
        <end position="305"/>
    </location>
</feature>